<gene>
    <name evidence="1" type="ORF">B1H19_18935</name>
</gene>
<accession>A0A1V0TSP6</accession>
<organism evidence="1 2">
    <name type="scientific">Streptomyces gilvosporeus</name>
    <dbReference type="NCBI Taxonomy" id="553510"/>
    <lineage>
        <taxon>Bacteria</taxon>
        <taxon>Bacillati</taxon>
        <taxon>Actinomycetota</taxon>
        <taxon>Actinomycetes</taxon>
        <taxon>Kitasatosporales</taxon>
        <taxon>Streptomycetaceae</taxon>
        <taxon>Streptomyces</taxon>
    </lineage>
</organism>
<keyword evidence="2" id="KW-1185">Reference proteome</keyword>
<evidence type="ECO:0000313" key="1">
    <source>
        <dbReference type="EMBL" id="ARF55984.1"/>
    </source>
</evidence>
<evidence type="ECO:0000313" key="2">
    <source>
        <dbReference type="Proteomes" id="UP000192726"/>
    </source>
</evidence>
<dbReference type="Proteomes" id="UP000192726">
    <property type="component" value="Chromosome"/>
</dbReference>
<reference evidence="1 2" key="1">
    <citation type="submission" date="2017-04" db="EMBL/GenBank/DDBJ databases">
        <title>Complete Genome Sequence of Streptomyces gilvosporeus F607, a Capable Producer of Natamycin.</title>
        <authorList>
            <person name="Zong G."/>
            <person name="Zhong C."/>
            <person name="Fu J."/>
            <person name="Qin R."/>
            <person name="Cao G."/>
        </authorList>
    </citation>
    <scope>NUCLEOTIDE SEQUENCE [LARGE SCALE GENOMIC DNA]</scope>
    <source>
        <strain evidence="1 2">F607</strain>
    </source>
</reference>
<proteinExistence type="predicted"/>
<dbReference type="AlphaFoldDB" id="A0A1V0TSP6"/>
<sequence length="61" mass="6569">MQRAVVALLAAELYELHPDAYRSTQSSVAPEAIRDAERLLAALAEAGVIVTTDEAKSTQTR</sequence>
<name>A0A1V0TSP6_9ACTN</name>
<dbReference type="EMBL" id="CP020569">
    <property type="protein sequence ID" value="ARF55984.1"/>
    <property type="molecule type" value="Genomic_DNA"/>
</dbReference>
<dbReference type="KEGG" id="sgv:B1H19_18935"/>
<dbReference type="STRING" id="553510.B1H19_18935"/>
<protein>
    <submittedName>
        <fullName evidence="1">Uncharacterized protein</fullName>
    </submittedName>
</protein>